<dbReference type="Gene3D" id="3.40.50.300">
    <property type="entry name" value="P-loop containing nucleotide triphosphate hydrolases"/>
    <property type="match status" value="1"/>
</dbReference>
<dbReference type="SUPFAM" id="SSF52540">
    <property type="entry name" value="P-loop containing nucleoside triphosphate hydrolases"/>
    <property type="match status" value="1"/>
</dbReference>
<organism evidence="4 5">
    <name type="scientific">Longicatena caecimuris</name>
    <dbReference type="NCBI Taxonomy" id="1796635"/>
    <lineage>
        <taxon>Bacteria</taxon>
        <taxon>Bacillati</taxon>
        <taxon>Bacillota</taxon>
        <taxon>Erysipelotrichia</taxon>
        <taxon>Erysipelotrichales</taxon>
        <taxon>Erysipelotrichaceae</taxon>
        <taxon>Longicatena</taxon>
    </lineage>
</organism>
<feature type="domain" description="ABC transporter" evidence="3">
    <location>
        <begin position="2"/>
        <end position="223"/>
    </location>
</feature>
<dbReference type="PROSITE" id="PS50893">
    <property type="entry name" value="ABC_TRANSPORTER_2"/>
    <property type="match status" value="1"/>
</dbReference>
<keyword evidence="1" id="KW-0547">Nucleotide-binding</keyword>
<dbReference type="GO" id="GO:0005524">
    <property type="term" value="F:ATP binding"/>
    <property type="evidence" value="ECO:0007669"/>
    <property type="project" value="UniProtKB-KW"/>
</dbReference>
<keyword evidence="5" id="KW-1185">Reference proteome</keyword>
<name>A0A4R3TM12_9FIRM</name>
<dbReference type="PANTHER" id="PTHR43158:SF2">
    <property type="entry name" value="SKFA PEPTIDE EXPORT ATP-BINDING PROTEIN SKFE"/>
    <property type="match status" value="1"/>
</dbReference>
<keyword evidence="2 4" id="KW-0067">ATP-binding</keyword>
<evidence type="ECO:0000313" key="5">
    <source>
        <dbReference type="Proteomes" id="UP000295773"/>
    </source>
</evidence>
<evidence type="ECO:0000259" key="3">
    <source>
        <dbReference type="PROSITE" id="PS50893"/>
    </source>
</evidence>
<proteinExistence type="predicted"/>
<dbReference type="InterPro" id="IPR003593">
    <property type="entry name" value="AAA+_ATPase"/>
</dbReference>
<gene>
    <name evidence="4" type="ORF">EDD61_104116</name>
</gene>
<dbReference type="GO" id="GO:0016887">
    <property type="term" value="F:ATP hydrolysis activity"/>
    <property type="evidence" value="ECO:0007669"/>
    <property type="project" value="InterPro"/>
</dbReference>
<dbReference type="PANTHER" id="PTHR43158">
    <property type="entry name" value="SKFA PEPTIDE EXPORT ATP-BINDING PROTEIN SKFE"/>
    <property type="match status" value="1"/>
</dbReference>
<protein>
    <submittedName>
        <fullName evidence="4">ABC-2 type transport system ATP-binding protein</fullName>
    </submittedName>
</protein>
<dbReference type="InterPro" id="IPR003439">
    <property type="entry name" value="ABC_transporter-like_ATP-bd"/>
</dbReference>
<reference evidence="4 5" key="1">
    <citation type="submission" date="2019-03" db="EMBL/GenBank/DDBJ databases">
        <title>Genomic Encyclopedia of Type Strains, Phase IV (KMG-IV): sequencing the most valuable type-strain genomes for metagenomic binning, comparative biology and taxonomic classification.</title>
        <authorList>
            <person name="Goeker M."/>
        </authorList>
    </citation>
    <scope>NUCLEOTIDE SEQUENCE [LARGE SCALE GENOMIC DNA]</scope>
    <source>
        <strain evidence="4 5">DSM 29481</strain>
    </source>
</reference>
<dbReference type="EMBL" id="SMBP01000004">
    <property type="protein sequence ID" value="TCU62477.1"/>
    <property type="molecule type" value="Genomic_DNA"/>
</dbReference>
<dbReference type="InterPro" id="IPR027417">
    <property type="entry name" value="P-loop_NTPase"/>
</dbReference>
<dbReference type="AlphaFoldDB" id="A0A4R3TM12"/>
<dbReference type="SMART" id="SM00382">
    <property type="entry name" value="AAA"/>
    <property type="match status" value="1"/>
</dbReference>
<comment type="caution">
    <text evidence="4">The sequence shown here is derived from an EMBL/GenBank/DDBJ whole genome shotgun (WGS) entry which is preliminary data.</text>
</comment>
<dbReference type="Pfam" id="PF00005">
    <property type="entry name" value="ABC_tran"/>
    <property type="match status" value="1"/>
</dbReference>
<evidence type="ECO:0000256" key="2">
    <source>
        <dbReference type="ARBA" id="ARBA00022840"/>
    </source>
</evidence>
<accession>A0A4R3TM12</accession>
<dbReference type="CDD" id="cd03230">
    <property type="entry name" value="ABC_DR_subfamily_A"/>
    <property type="match status" value="1"/>
</dbReference>
<dbReference type="Proteomes" id="UP000295773">
    <property type="component" value="Unassembled WGS sequence"/>
</dbReference>
<sequence length="234" mass="26318">MLELHHVEKLFLGDKGIHDITITFQSGEIYGILGRNGSGKTTLLKCILGLLEVDKGQILLNGKPACEQLQDIAFASADGSSLPYMKGKEYGQFLAQYYPSFSMEDYLHFLNRFELDAQERIASLSKGGKMKIELAAAFAQHAKLILMDEPFTSLDMYAKEDCIHAVLEEVMEERILLISTHDIAEIETIADGCLVLENGRLAEVFTMDDLHEQGEDLKTRLAAYRPEKDKENRE</sequence>
<evidence type="ECO:0000313" key="4">
    <source>
        <dbReference type="EMBL" id="TCU62477.1"/>
    </source>
</evidence>
<evidence type="ECO:0000256" key="1">
    <source>
        <dbReference type="ARBA" id="ARBA00022741"/>
    </source>
</evidence>
<dbReference type="RefSeq" id="WP_132224093.1">
    <property type="nucleotide sequence ID" value="NZ_JANKBG010000004.1"/>
</dbReference>